<dbReference type="AlphaFoldDB" id="A0A7K1XVU9"/>
<keyword evidence="3" id="KW-1185">Reference proteome</keyword>
<name>A0A7K1XVU9_9SPHI</name>
<reference evidence="2 3" key="1">
    <citation type="submission" date="2019-11" db="EMBL/GenBank/DDBJ databases">
        <title>Pedobacter sp. HMF7056 Genome sequencing and assembly.</title>
        <authorList>
            <person name="Kang H."/>
            <person name="Kim H."/>
            <person name="Joh K."/>
        </authorList>
    </citation>
    <scope>NUCLEOTIDE SEQUENCE [LARGE SCALE GENOMIC DNA]</scope>
    <source>
        <strain evidence="2 3">HMF7056</strain>
    </source>
</reference>
<evidence type="ECO:0008006" key="4">
    <source>
        <dbReference type="Google" id="ProtNLM"/>
    </source>
</evidence>
<accession>A0A7K1XVU9</accession>
<dbReference type="RefSeq" id="WP_160905883.1">
    <property type="nucleotide sequence ID" value="NZ_WVHS01000001.1"/>
</dbReference>
<feature type="signal peptide" evidence="1">
    <location>
        <begin position="1"/>
        <end position="20"/>
    </location>
</feature>
<protein>
    <recommendedName>
        <fullName evidence="4">Copper resistance protein NlpE</fullName>
    </recommendedName>
</protein>
<evidence type="ECO:0000313" key="3">
    <source>
        <dbReference type="Proteomes" id="UP000451233"/>
    </source>
</evidence>
<proteinExistence type="predicted"/>
<dbReference type="PROSITE" id="PS51257">
    <property type="entry name" value="PROKAR_LIPOPROTEIN"/>
    <property type="match status" value="1"/>
</dbReference>
<keyword evidence="1" id="KW-0732">Signal</keyword>
<organism evidence="2 3">
    <name type="scientific">Hufsiella ginkgonis</name>
    <dbReference type="NCBI Taxonomy" id="2695274"/>
    <lineage>
        <taxon>Bacteria</taxon>
        <taxon>Pseudomonadati</taxon>
        <taxon>Bacteroidota</taxon>
        <taxon>Sphingobacteriia</taxon>
        <taxon>Sphingobacteriales</taxon>
        <taxon>Sphingobacteriaceae</taxon>
        <taxon>Hufsiella</taxon>
    </lineage>
</organism>
<comment type="caution">
    <text evidence="2">The sequence shown here is derived from an EMBL/GenBank/DDBJ whole genome shotgun (WGS) entry which is preliminary data.</text>
</comment>
<sequence length="156" mass="17315">MKKPYLLVLMLLFAACTNSATNPANDSTAIADNTENAVKKHEEINSCFEHLEGTDSTDVTALHLVINNDEVTGELNWIPKEKDARKGMIRGTRQGDLIRGIWTFSQEGMSDSLEVEFKISGNNVLQRSYAIDQATGKEYLDDGSSFDRVFKPAPCK</sequence>
<dbReference type="EMBL" id="WVHS01000001">
    <property type="protein sequence ID" value="MXV14947.1"/>
    <property type="molecule type" value="Genomic_DNA"/>
</dbReference>
<feature type="chain" id="PRO_5029670423" description="Copper resistance protein NlpE" evidence="1">
    <location>
        <begin position="21"/>
        <end position="156"/>
    </location>
</feature>
<evidence type="ECO:0000313" key="2">
    <source>
        <dbReference type="EMBL" id="MXV14947.1"/>
    </source>
</evidence>
<dbReference type="Proteomes" id="UP000451233">
    <property type="component" value="Unassembled WGS sequence"/>
</dbReference>
<gene>
    <name evidence="2" type="ORF">GS398_06525</name>
</gene>
<evidence type="ECO:0000256" key="1">
    <source>
        <dbReference type="SAM" id="SignalP"/>
    </source>
</evidence>